<evidence type="ECO:0000313" key="2">
    <source>
        <dbReference type="EMBL" id="MBM7717284.1"/>
    </source>
</evidence>
<comment type="caution">
    <text evidence="2">The sequence shown here is derived from an EMBL/GenBank/DDBJ whole genome shotgun (WGS) entry which is preliminary data.</text>
</comment>
<dbReference type="EMBL" id="JAFBFH010000042">
    <property type="protein sequence ID" value="MBM7717284.1"/>
    <property type="molecule type" value="Genomic_DNA"/>
</dbReference>
<name>A0ABS2RCH2_9BACI</name>
<proteinExistence type="predicted"/>
<organism evidence="2 3">
    <name type="scientific">Siminovitchia thermophila</name>
    <dbReference type="NCBI Taxonomy" id="1245522"/>
    <lineage>
        <taxon>Bacteria</taxon>
        <taxon>Bacillati</taxon>
        <taxon>Bacillota</taxon>
        <taxon>Bacilli</taxon>
        <taxon>Bacillales</taxon>
        <taxon>Bacillaceae</taxon>
        <taxon>Siminovitchia</taxon>
    </lineage>
</organism>
<dbReference type="RefSeq" id="WP_077111277.1">
    <property type="nucleotide sequence ID" value="NZ_JAFBFH010000042.1"/>
</dbReference>
<protein>
    <recommendedName>
        <fullName evidence="4">Phage protein</fullName>
    </recommendedName>
</protein>
<dbReference type="Proteomes" id="UP000823485">
    <property type="component" value="Unassembled WGS sequence"/>
</dbReference>
<feature type="region of interest" description="Disordered" evidence="1">
    <location>
        <begin position="1"/>
        <end position="27"/>
    </location>
</feature>
<evidence type="ECO:0008006" key="4">
    <source>
        <dbReference type="Google" id="ProtNLM"/>
    </source>
</evidence>
<keyword evidence="3" id="KW-1185">Reference proteome</keyword>
<sequence length="61" mass="7491">MQRNRQTEANKKWQQKNKERAKYLSDRSRARSFIRNQATLEDVEELKKLLDDREELLKNEN</sequence>
<accession>A0ABS2RCH2</accession>
<evidence type="ECO:0000313" key="3">
    <source>
        <dbReference type="Proteomes" id="UP000823485"/>
    </source>
</evidence>
<reference evidence="2 3" key="1">
    <citation type="submission" date="2021-01" db="EMBL/GenBank/DDBJ databases">
        <title>Genomic Encyclopedia of Type Strains, Phase IV (KMG-IV): sequencing the most valuable type-strain genomes for metagenomic binning, comparative biology and taxonomic classification.</title>
        <authorList>
            <person name="Goeker M."/>
        </authorList>
    </citation>
    <scope>NUCLEOTIDE SEQUENCE [LARGE SCALE GENOMIC DNA]</scope>
    <source>
        <strain evidence="2 3">DSM 105453</strain>
    </source>
</reference>
<evidence type="ECO:0000256" key="1">
    <source>
        <dbReference type="SAM" id="MobiDB-lite"/>
    </source>
</evidence>
<gene>
    <name evidence="2" type="ORF">JOC94_004309</name>
</gene>